<keyword evidence="2" id="KW-1185">Reference proteome</keyword>
<gene>
    <name evidence="1" type="ORF">AQJ11_42940</name>
</gene>
<evidence type="ECO:0000313" key="2">
    <source>
        <dbReference type="Proteomes" id="UP000053398"/>
    </source>
</evidence>
<dbReference type="Proteomes" id="UP000053398">
    <property type="component" value="Unassembled WGS sequence"/>
</dbReference>
<proteinExistence type="predicted"/>
<dbReference type="AlphaFoldDB" id="A0A101PPX8"/>
<comment type="caution">
    <text evidence="1">The sequence shown here is derived from an EMBL/GenBank/DDBJ whole genome shotgun (WGS) entry which is preliminary data.</text>
</comment>
<accession>A0A101PPX8</accession>
<evidence type="ECO:0000313" key="1">
    <source>
        <dbReference type="EMBL" id="KUN15499.1"/>
    </source>
</evidence>
<name>A0A101PPX8_STRCK</name>
<evidence type="ECO:0008006" key="3">
    <source>
        <dbReference type="Google" id="ProtNLM"/>
    </source>
</evidence>
<dbReference type="EMBL" id="LMWP01000071">
    <property type="protein sequence ID" value="KUN15499.1"/>
    <property type="molecule type" value="Genomic_DNA"/>
</dbReference>
<reference evidence="1 2" key="1">
    <citation type="submission" date="2015-10" db="EMBL/GenBank/DDBJ databases">
        <title>Draft genome sequence of Streptomyces corchorusii DSM 40340, type strain for the species Streptomyces corchorusii.</title>
        <authorList>
            <person name="Ruckert C."/>
            <person name="Winkler A."/>
            <person name="Kalinowski J."/>
            <person name="Kampfer P."/>
            <person name="Glaeser S."/>
        </authorList>
    </citation>
    <scope>NUCLEOTIDE SEQUENCE [LARGE SCALE GENOMIC DNA]</scope>
    <source>
        <strain evidence="1 2">DSM 40340</strain>
    </source>
</reference>
<sequence length="318" mass="33382">MSMSTHDDQLKAVGPDSALVGVLSAFERYGHDDPAGAWRALTSTWNWAAPLPTGVPGTDWTGTPAARPVSGGYTLSGHWRLPSAADAMPWVALPLADGRRSSAGTDAEQNGPDLFVVPAKNLLTTGRLPSSRGDSRPASGPVSRPADVYAVVDVYVPVGFSTYTTGKPLYASDAAFHWTAIAALALGAARRMTDALAGSTPGTTPPHPAAAADGQAAELAAVLHDERLSLAATVHGLPAARHVLPQVLEARLAQQVRQVAIVVRHVLAEVYQQVLSVDTMGDRHDLVSIIETSSPILQHALFAGEMLPPVDSTPLRKR</sequence>
<protein>
    <recommendedName>
        <fullName evidence="3">Acyl-CoA dehydrogenase</fullName>
    </recommendedName>
</protein>
<organism evidence="1 2">
    <name type="scientific">Streptomyces corchorusii</name>
    <name type="common">Streptomyces chibaensis</name>
    <dbReference type="NCBI Taxonomy" id="1903"/>
    <lineage>
        <taxon>Bacteria</taxon>
        <taxon>Bacillati</taxon>
        <taxon>Actinomycetota</taxon>
        <taxon>Actinomycetes</taxon>
        <taxon>Kitasatosporales</taxon>
        <taxon>Streptomycetaceae</taxon>
        <taxon>Streptomyces</taxon>
    </lineage>
</organism>